<accession>A0A3S0M7S8</accession>
<sequence>TKGTSKKKEPALKESNEKAPKTPDKVTGEYNGKKVYTGPRGGKYYINKNGNKTYIQD</sequence>
<name>A0A3S0M7S8_9FLAO</name>
<proteinExistence type="predicted"/>
<protein>
    <recommendedName>
        <fullName evidence="2">PBCV-specific basic adaptor domain-containing protein</fullName>
    </recommendedName>
</protein>
<organism evidence="3 4">
    <name type="scientific">Flavobacterium bomense</name>
    <dbReference type="NCBI Taxonomy" id="2497483"/>
    <lineage>
        <taxon>Bacteria</taxon>
        <taxon>Pseudomonadati</taxon>
        <taxon>Bacteroidota</taxon>
        <taxon>Flavobacteriia</taxon>
        <taxon>Flavobacteriales</taxon>
        <taxon>Flavobacteriaceae</taxon>
        <taxon>Flavobacterium</taxon>
    </lineage>
</organism>
<evidence type="ECO:0000256" key="1">
    <source>
        <dbReference type="SAM" id="MobiDB-lite"/>
    </source>
</evidence>
<keyword evidence="4" id="KW-1185">Reference proteome</keyword>
<comment type="caution">
    <text evidence="3">The sequence shown here is derived from an EMBL/GenBank/DDBJ whole genome shotgun (WGS) entry which is preliminary data.</text>
</comment>
<evidence type="ECO:0000313" key="3">
    <source>
        <dbReference type="EMBL" id="RTY97035.1"/>
    </source>
</evidence>
<feature type="region of interest" description="Disordered" evidence="1">
    <location>
        <begin position="1"/>
        <end position="42"/>
    </location>
</feature>
<reference evidence="3 4" key="1">
    <citation type="submission" date="2018-12" db="EMBL/GenBank/DDBJ databases">
        <title>Flavobacterium sp. nov., isolated from glacier ice.</title>
        <authorList>
            <person name="Liu Q."/>
            <person name="Xin Y.-H."/>
        </authorList>
    </citation>
    <scope>NUCLEOTIDE SEQUENCE [LARGE SCALE GENOMIC DNA]</scope>
    <source>
        <strain evidence="3 4">RB1N8</strain>
    </source>
</reference>
<evidence type="ECO:0000313" key="4">
    <source>
        <dbReference type="Proteomes" id="UP000280825"/>
    </source>
</evidence>
<dbReference type="Pfam" id="PF08789">
    <property type="entry name" value="PBCV_basic_adap"/>
    <property type="match status" value="1"/>
</dbReference>
<feature type="non-terminal residue" evidence="3">
    <location>
        <position position="1"/>
    </location>
</feature>
<dbReference type="AlphaFoldDB" id="A0A3S0M7S8"/>
<dbReference type="EMBL" id="RYDJ01000135">
    <property type="protein sequence ID" value="RTY97035.1"/>
    <property type="molecule type" value="Genomic_DNA"/>
</dbReference>
<feature type="compositionally biased region" description="Basic and acidic residues" evidence="1">
    <location>
        <begin position="1"/>
        <end position="27"/>
    </location>
</feature>
<dbReference type="InterPro" id="IPR014897">
    <property type="entry name" value="PBCV_basic_adap"/>
</dbReference>
<gene>
    <name evidence="3" type="ORF">EKL98_16175</name>
</gene>
<evidence type="ECO:0000259" key="2">
    <source>
        <dbReference type="Pfam" id="PF08789"/>
    </source>
</evidence>
<feature type="domain" description="PBCV-specific basic adaptor" evidence="2">
    <location>
        <begin position="32"/>
        <end position="56"/>
    </location>
</feature>
<dbReference type="Proteomes" id="UP000280825">
    <property type="component" value="Unassembled WGS sequence"/>
</dbReference>